<proteinExistence type="predicted"/>
<gene>
    <name evidence="1" type="ORF">EJ06DRAFT_333379</name>
</gene>
<protein>
    <submittedName>
        <fullName evidence="1">Uncharacterized protein</fullName>
    </submittedName>
</protein>
<organism evidence="1 2">
    <name type="scientific">Trichodelitschia bisporula</name>
    <dbReference type="NCBI Taxonomy" id="703511"/>
    <lineage>
        <taxon>Eukaryota</taxon>
        <taxon>Fungi</taxon>
        <taxon>Dikarya</taxon>
        <taxon>Ascomycota</taxon>
        <taxon>Pezizomycotina</taxon>
        <taxon>Dothideomycetes</taxon>
        <taxon>Dothideomycetes incertae sedis</taxon>
        <taxon>Phaeotrichales</taxon>
        <taxon>Phaeotrichaceae</taxon>
        <taxon>Trichodelitschia</taxon>
    </lineage>
</organism>
<evidence type="ECO:0000313" key="2">
    <source>
        <dbReference type="Proteomes" id="UP000799640"/>
    </source>
</evidence>
<reference evidence="1" key="1">
    <citation type="journal article" date="2020" name="Stud. Mycol.">
        <title>101 Dothideomycetes genomes: a test case for predicting lifestyles and emergence of pathogens.</title>
        <authorList>
            <person name="Haridas S."/>
            <person name="Albert R."/>
            <person name="Binder M."/>
            <person name="Bloem J."/>
            <person name="Labutti K."/>
            <person name="Salamov A."/>
            <person name="Andreopoulos B."/>
            <person name="Baker S."/>
            <person name="Barry K."/>
            <person name="Bills G."/>
            <person name="Bluhm B."/>
            <person name="Cannon C."/>
            <person name="Castanera R."/>
            <person name="Culley D."/>
            <person name="Daum C."/>
            <person name="Ezra D."/>
            <person name="Gonzalez J."/>
            <person name="Henrissat B."/>
            <person name="Kuo A."/>
            <person name="Liang C."/>
            <person name="Lipzen A."/>
            <person name="Lutzoni F."/>
            <person name="Magnuson J."/>
            <person name="Mondo S."/>
            <person name="Nolan M."/>
            <person name="Ohm R."/>
            <person name="Pangilinan J."/>
            <person name="Park H.-J."/>
            <person name="Ramirez L."/>
            <person name="Alfaro M."/>
            <person name="Sun H."/>
            <person name="Tritt A."/>
            <person name="Yoshinaga Y."/>
            <person name="Zwiers L.-H."/>
            <person name="Turgeon B."/>
            <person name="Goodwin S."/>
            <person name="Spatafora J."/>
            <person name="Crous P."/>
            <person name="Grigoriev I."/>
        </authorList>
    </citation>
    <scope>NUCLEOTIDE SEQUENCE</scope>
    <source>
        <strain evidence="1">CBS 262.69</strain>
    </source>
</reference>
<dbReference type="AlphaFoldDB" id="A0A6G1I1Y4"/>
<name>A0A6G1I1Y4_9PEZI</name>
<keyword evidence="2" id="KW-1185">Reference proteome</keyword>
<dbReference type="EMBL" id="ML996691">
    <property type="protein sequence ID" value="KAF2402323.1"/>
    <property type="molecule type" value="Genomic_DNA"/>
</dbReference>
<evidence type="ECO:0000313" key="1">
    <source>
        <dbReference type="EMBL" id="KAF2402323.1"/>
    </source>
</evidence>
<sequence>MRFRSGGRTRSSVAAKKRIPALQPHTQHRIVQRTITLPATNFPHRQSQTRTHPILLVMFTQTPPMVLLLEQRHTIQPSTAPLPAPLSHLTTRTRARLPRLGMKVIPIGRDLKIWYNATSLLVP</sequence>
<accession>A0A6G1I1Y4</accession>
<dbReference type="Proteomes" id="UP000799640">
    <property type="component" value="Unassembled WGS sequence"/>
</dbReference>